<dbReference type="NCBIfam" id="TIGR01126">
    <property type="entry name" value="pdi_dom"/>
    <property type="match status" value="2"/>
</dbReference>
<evidence type="ECO:0000256" key="11">
    <source>
        <dbReference type="ARBA" id="ARBA00023284"/>
    </source>
</evidence>
<proteinExistence type="inferred from homology"/>
<feature type="domain" description="Thioredoxin" evidence="16">
    <location>
        <begin position="9"/>
        <end position="130"/>
    </location>
</feature>
<dbReference type="CDD" id="cd02981">
    <property type="entry name" value="PDI_b_family"/>
    <property type="match status" value="1"/>
</dbReference>
<dbReference type="PROSITE" id="PS00194">
    <property type="entry name" value="THIOREDOXIN_1"/>
    <property type="match status" value="2"/>
</dbReference>
<keyword evidence="18" id="KW-1185">Reference proteome</keyword>
<dbReference type="EC" id="5.3.4.1" evidence="5 14"/>
<dbReference type="InterPro" id="IPR036249">
    <property type="entry name" value="Thioredoxin-like_sf"/>
</dbReference>
<evidence type="ECO:0000256" key="9">
    <source>
        <dbReference type="ARBA" id="ARBA00023157"/>
    </source>
</evidence>
<dbReference type="Gene3D" id="3.40.30.10">
    <property type="entry name" value="Glutaredoxin"/>
    <property type="match status" value="4"/>
</dbReference>
<sequence>MKISSKLTLALAALLPALTSVVASDVYDLSQDTFKGEVIGEDLALVEFFAPWCGHCKNLAPHYEEAATELQKKGIKLAKVDCTEHADLCQEYGVNGYPTLKVFRNGTPTDYTGPRKADGIISYMIKQSLPAVSDVTSDSHAEFIKSDKVVLVAYGDASHPIPSAYSEFASGARDNYLFGQYTDSSLPSIPESPSLPAIVLYKSFDEGYSVLSASEIAKLDSASLSDFVKTNSVPLLDEISPENFGTYAEQNLPIAYLFADPAESESRDKLIEELKPIAKEFKGKINFVFIDAIKFIDHGKSLNLPGDSWPAFVVQDLALQTKYPLQENNGKVTPKAVKSFLEKFVKGDIPASIKSAPIPTKQSDPVYKLVADDWENLFGNQDKDIFAEFFAPWCGHCQRLAPIWDTLAEKYASNSNIVIAQMDATENDIPPAAPFKVQGFPTLKFRPAGQSEFVDYNGDRSLDSLVEFVETHRKSTGGESASGSNGDVDEEVFDDEDAPEHDEL</sequence>
<evidence type="ECO:0000256" key="7">
    <source>
        <dbReference type="ARBA" id="ARBA00022737"/>
    </source>
</evidence>
<protein>
    <recommendedName>
        <fullName evidence="5 14">Protein disulfide-isomerase</fullName>
        <ecNumber evidence="5 14">5.3.4.1</ecNumber>
    </recommendedName>
</protein>
<dbReference type="PANTHER" id="PTHR18929:SF132">
    <property type="entry name" value="PROTEIN DISULFIDE-ISOMERASE A3"/>
    <property type="match status" value="1"/>
</dbReference>
<evidence type="ECO:0000256" key="15">
    <source>
        <dbReference type="SAM" id="MobiDB-lite"/>
    </source>
</evidence>
<evidence type="ECO:0000256" key="13">
    <source>
        <dbReference type="RuleBase" id="RU004208"/>
    </source>
</evidence>
<dbReference type="FunFam" id="3.40.30.10:FF:000017">
    <property type="entry name" value="Protein disulfide-isomerase A4"/>
    <property type="match status" value="1"/>
</dbReference>
<feature type="region of interest" description="Disordered" evidence="15">
    <location>
        <begin position="472"/>
        <end position="504"/>
    </location>
</feature>
<evidence type="ECO:0000313" key="17">
    <source>
        <dbReference type="EMBL" id="WWC86526.1"/>
    </source>
</evidence>
<accession>A0AAX4JN98</accession>
<gene>
    <name evidence="17" type="ORF">L201_001403</name>
</gene>
<feature type="chain" id="PRO_5043099500" description="Protein disulfide-isomerase" evidence="14">
    <location>
        <begin position="24"/>
        <end position="504"/>
    </location>
</feature>
<comment type="catalytic activity">
    <reaction evidence="1 14">
        <text>Catalyzes the rearrangement of -S-S- bonds in proteins.</text>
        <dbReference type="EC" id="5.3.4.1"/>
    </reaction>
</comment>
<evidence type="ECO:0000256" key="3">
    <source>
        <dbReference type="ARBA" id="ARBA00004319"/>
    </source>
</evidence>
<feature type="disulfide bond" description="Redox-active" evidence="12">
    <location>
        <begin position="53"/>
        <end position="56"/>
    </location>
</feature>
<keyword evidence="9 12" id="KW-1015">Disulfide bond</keyword>
<dbReference type="Pfam" id="PF13848">
    <property type="entry name" value="Thioredoxin_6"/>
    <property type="match status" value="1"/>
</dbReference>
<dbReference type="PRINTS" id="PR00421">
    <property type="entry name" value="THIOREDOXIN"/>
</dbReference>
<name>A0AAX4JN98_9TREE</name>
<feature type="compositionally biased region" description="Acidic residues" evidence="15">
    <location>
        <begin position="487"/>
        <end position="504"/>
    </location>
</feature>
<comment type="subcellular location">
    <subcellularLocation>
        <location evidence="3">Endoplasmic reticulum lumen</location>
    </subcellularLocation>
</comment>
<dbReference type="FunFam" id="3.40.30.10:FF:000139">
    <property type="entry name" value="Protein disulfide-isomerase"/>
    <property type="match status" value="1"/>
</dbReference>
<comment type="similarity">
    <text evidence="4 13">Belongs to the protein disulfide isomerase family.</text>
</comment>
<evidence type="ECO:0000256" key="5">
    <source>
        <dbReference type="ARBA" id="ARBA00012723"/>
    </source>
</evidence>
<evidence type="ECO:0000256" key="2">
    <source>
        <dbReference type="ARBA" id="ARBA00002692"/>
    </source>
</evidence>
<evidence type="ECO:0000259" key="16">
    <source>
        <dbReference type="PROSITE" id="PS51352"/>
    </source>
</evidence>
<dbReference type="GO" id="GO:0034976">
    <property type="term" value="P:response to endoplasmic reticulum stress"/>
    <property type="evidence" value="ECO:0007669"/>
    <property type="project" value="TreeGrafter"/>
</dbReference>
<feature type="signal peptide" evidence="14">
    <location>
        <begin position="1"/>
        <end position="23"/>
    </location>
</feature>
<evidence type="ECO:0000256" key="8">
    <source>
        <dbReference type="ARBA" id="ARBA00022824"/>
    </source>
</evidence>
<evidence type="ECO:0000313" key="18">
    <source>
        <dbReference type="Proteomes" id="UP001355207"/>
    </source>
</evidence>
<evidence type="ECO:0000256" key="12">
    <source>
        <dbReference type="PIRSR" id="PIRSR605792-51"/>
    </source>
</evidence>
<dbReference type="InterPro" id="IPR013766">
    <property type="entry name" value="Thioredoxin_domain"/>
</dbReference>
<keyword evidence="8" id="KW-0256">Endoplasmic reticulum</keyword>
<dbReference type="Pfam" id="PF00085">
    <property type="entry name" value="Thioredoxin"/>
    <property type="match status" value="2"/>
</dbReference>
<reference evidence="17 18" key="1">
    <citation type="submission" date="2024-01" db="EMBL/GenBank/DDBJ databases">
        <title>Comparative genomics of Cryptococcus and Kwoniella reveals pathogenesis evolution and contrasting modes of karyotype evolution via chromosome fusion or intercentromeric recombination.</title>
        <authorList>
            <person name="Coelho M.A."/>
            <person name="David-Palma M."/>
            <person name="Shea T."/>
            <person name="Bowers K."/>
            <person name="McGinley-Smith S."/>
            <person name="Mohammad A.W."/>
            <person name="Gnirke A."/>
            <person name="Yurkov A.M."/>
            <person name="Nowrousian M."/>
            <person name="Sun S."/>
            <person name="Cuomo C.A."/>
            <person name="Heitman J."/>
        </authorList>
    </citation>
    <scope>NUCLEOTIDE SEQUENCE [LARGE SCALE GENOMIC DNA]</scope>
    <source>
        <strain evidence="17 18">CBS 6074</strain>
    </source>
</reference>
<comment type="function">
    <text evidence="2">Participates in the folding of proteins containing disulfide bonds, may be involved in glycosylation, prolyl hydroxylation and triglyceride transfer.</text>
</comment>
<evidence type="ECO:0000256" key="1">
    <source>
        <dbReference type="ARBA" id="ARBA00001182"/>
    </source>
</evidence>
<evidence type="ECO:0000256" key="4">
    <source>
        <dbReference type="ARBA" id="ARBA00006347"/>
    </source>
</evidence>
<dbReference type="CDD" id="cd02982">
    <property type="entry name" value="PDI_b'_family"/>
    <property type="match status" value="1"/>
</dbReference>
<dbReference type="Proteomes" id="UP001355207">
    <property type="component" value="Chromosome 1"/>
</dbReference>
<dbReference type="CDD" id="cd02995">
    <property type="entry name" value="PDI_a_PDI_a'_C"/>
    <property type="match status" value="1"/>
</dbReference>
<dbReference type="GeneID" id="91092075"/>
<dbReference type="InterPro" id="IPR005788">
    <property type="entry name" value="PDI_thioredoxin-like_dom"/>
</dbReference>
<dbReference type="GO" id="GO:0005788">
    <property type="term" value="C:endoplasmic reticulum lumen"/>
    <property type="evidence" value="ECO:0007669"/>
    <property type="project" value="UniProtKB-SubCell"/>
</dbReference>
<keyword evidence="6 14" id="KW-0732">Signal</keyword>
<organism evidence="17 18">
    <name type="scientific">Kwoniella dendrophila CBS 6074</name>
    <dbReference type="NCBI Taxonomy" id="1295534"/>
    <lineage>
        <taxon>Eukaryota</taxon>
        <taxon>Fungi</taxon>
        <taxon>Dikarya</taxon>
        <taxon>Basidiomycota</taxon>
        <taxon>Agaricomycotina</taxon>
        <taxon>Tremellomycetes</taxon>
        <taxon>Tremellales</taxon>
        <taxon>Cryptococcaceae</taxon>
        <taxon>Kwoniella</taxon>
    </lineage>
</organism>
<feature type="disulfide bond" description="Redox-active" evidence="12">
    <location>
        <begin position="394"/>
        <end position="397"/>
    </location>
</feature>
<evidence type="ECO:0000256" key="14">
    <source>
        <dbReference type="RuleBase" id="RU361130"/>
    </source>
</evidence>
<dbReference type="AlphaFoldDB" id="A0AAX4JN98"/>
<keyword evidence="7" id="KW-0677">Repeat</keyword>
<evidence type="ECO:0000256" key="6">
    <source>
        <dbReference type="ARBA" id="ARBA00022729"/>
    </source>
</evidence>
<dbReference type="GO" id="GO:0003756">
    <property type="term" value="F:protein disulfide isomerase activity"/>
    <property type="evidence" value="ECO:0007669"/>
    <property type="project" value="UniProtKB-EC"/>
</dbReference>
<dbReference type="SUPFAM" id="SSF52833">
    <property type="entry name" value="Thioredoxin-like"/>
    <property type="match status" value="4"/>
</dbReference>
<dbReference type="GO" id="GO:0006457">
    <property type="term" value="P:protein folding"/>
    <property type="evidence" value="ECO:0007669"/>
    <property type="project" value="TreeGrafter"/>
</dbReference>
<dbReference type="EMBL" id="CP144098">
    <property type="protein sequence ID" value="WWC86526.1"/>
    <property type="molecule type" value="Genomic_DNA"/>
</dbReference>
<dbReference type="CDD" id="cd02961">
    <property type="entry name" value="PDI_a_family"/>
    <property type="match status" value="1"/>
</dbReference>
<dbReference type="PANTHER" id="PTHR18929">
    <property type="entry name" value="PROTEIN DISULFIDE ISOMERASE"/>
    <property type="match status" value="1"/>
</dbReference>
<dbReference type="PROSITE" id="PS51352">
    <property type="entry name" value="THIOREDOXIN_2"/>
    <property type="match status" value="2"/>
</dbReference>
<dbReference type="NCBIfam" id="TIGR01130">
    <property type="entry name" value="ER_PDI_fam"/>
    <property type="match status" value="1"/>
</dbReference>
<dbReference type="FunFam" id="3.40.30.10:FF:000275">
    <property type="entry name" value="Protein disulfide-isomerase, putative"/>
    <property type="match status" value="1"/>
</dbReference>
<evidence type="ECO:0000256" key="10">
    <source>
        <dbReference type="ARBA" id="ARBA00023235"/>
    </source>
</evidence>
<keyword evidence="10 14" id="KW-0413">Isomerase</keyword>
<dbReference type="InterPro" id="IPR005792">
    <property type="entry name" value="Prot_disulphide_isomerase"/>
</dbReference>
<dbReference type="InterPro" id="IPR017937">
    <property type="entry name" value="Thioredoxin_CS"/>
</dbReference>
<keyword evidence="11 12" id="KW-0676">Redox-active center</keyword>
<feature type="domain" description="Thioredoxin" evidence="16">
    <location>
        <begin position="347"/>
        <end position="474"/>
    </location>
</feature>
<dbReference type="RefSeq" id="XP_066073289.1">
    <property type="nucleotide sequence ID" value="XM_066217192.1"/>
</dbReference>